<evidence type="ECO:0000313" key="2">
    <source>
        <dbReference type="Proteomes" id="UP000006746"/>
    </source>
</evidence>
<comment type="caution">
    <text evidence="1">The sequence shown here is derived from an EMBL/GenBank/DDBJ whole genome shotgun (WGS) entry which is preliminary data.</text>
</comment>
<reference evidence="1 2" key="1">
    <citation type="journal article" date="2012" name="J. Bacteriol.">
        <title>Genome Sequence of Oceanibaculum indicum Type Strain P24.</title>
        <authorList>
            <person name="Lai Q."/>
            <person name="Shao Z."/>
        </authorList>
    </citation>
    <scope>NUCLEOTIDE SEQUENCE [LARGE SCALE GENOMIC DNA]</scope>
    <source>
        <strain evidence="1 2">P24</strain>
    </source>
</reference>
<dbReference type="InterPro" id="IPR039556">
    <property type="entry name" value="ICL/PEPM"/>
</dbReference>
<dbReference type="Gene3D" id="3.20.20.60">
    <property type="entry name" value="Phosphoenolpyruvate-binding domains"/>
    <property type="match status" value="1"/>
</dbReference>
<dbReference type="SUPFAM" id="SSF51621">
    <property type="entry name" value="Phosphoenolpyruvate/pyruvate domain"/>
    <property type="match status" value="1"/>
</dbReference>
<dbReference type="RefSeq" id="WP_008943703.1">
    <property type="nucleotide sequence ID" value="NZ_AMRL01000004.1"/>
</dbReference>
<evidence type="ECO:0000313" key="1">
    <source>
        <dbReference type="EMBL" id="EKE77786.1"/>
    </source>
</evidence>
<dbReference type="InterPro" id="IPR040442">
    <property type="entry name" value="Pyrv_kinase-like_dom_sf"/>
</dbReference>
<name>K2J449_9PROT</name>
<dbReference type="STRING" id="1207063.P24_05439"/>
<dbReference type="AlphaFoldDB" id="K2J449"/>
<dbReference type="PATRIC" id="fig|1207063.3.peg.1103"/>
<dbReference type="CDD" id="cd00377">
    <property type="entry name" value="ICL_PEPM"/>
    <property type="match status" value="1"/>
</dbReference>
<sequence length="256" mass="26508">MEQIEKARHFASLHEQGSPLILYNIWDAGTAKAAEQAGAKAVATGSWSVAAAQGFGDGEKIPLDLLLTIVQRIVDTVALPVSVDFEGAYGTTPEQVAASTRRLIGTGAIGMSVEDRIVGGDGLYDIAAQAARLAAIRQAAEQAGVPLFINARTDLFLRESDRSRHPALLPAALERAQAYAAAGASGFFVPGLVDAASIGALCRDTALPVNVMVMDGTPSAGALADLGVARISHGPGPYRTAMQQFGERARTVLSGG</sequence>
<proteinExistence type="predicted"/>
<dbReference type="EMBL" id="AMRL01000004">
    <property type="protein sequence ID" value="EKE77786.1"/>
    <property type="molecule type" value="Genomic_DNA"/>
</dbReference>
<gene>
    <name evidence="1" type="ORF">P24_05439</name>
</gene>
<dbReference type="GO" id="GO:0003824">
    <property type="term" value="F:catalytic activity"/>
    <property type="evidence" value="ECO:0007669"/>
    <property type="project" value="InterPro"/>
</dbReference>
<dbReference type="PANTHER" id="PTHR42905">
    <property type="entry name" value="PHOSPHOENOLPYRUVATE CARBOXYLASE"/>
    <property type="match status" value="1"/>
</dbReference>
<dbReference type="eggNOG" id="COG2513">
    <property type="taxonomic scope" value="Bacteria"/>
</dbReference>
<dbReference type="Pfam" id="PF13714">
    <property type="entry name" value="PEP_mutase"/>
    <property type="match status" value="1"/>
</dbReference>
<accession>K2J449</accession>
<protein>
    <submittedName>
        <fullName evidence="1">PEP phosphonomutase</fullName>
    </submittedName>
</protein>
<dbReference type="PANTHER" id="PTHR42905:SF16">
    <property type="entry name" value="CARBOXYPHOSPHONOENOLPYRUVATE PHOSPHONOMUTASE-LIKE PROTEIN (AFU_ORTHOLOGUE AFUA_5G07230)"/>
    <property type="match status" value="1"/>
</dbReference>
<dbReference type="InterPro" id="IPR015813">
    <property type="entry name" value="Pyrv/PenolPyrv_kinase-like_dom"/>
</dbReference>
<organism evidence="1 2">
    <name type="scientific">Oceanibaculum indicum P24</name>
    <dbReference type="NCBI Taxonomy" id="1207063"/>
    <lineage>
        <taxon>Bacteria</taxon>
        <taxon>Pseudomonadati</taxon>
        <taxon>Pseudomonadota</taxon>
        <taxon>Alphaproteobacteria</taxon>
        <taxon>Rhodospirillales</taxon>
        <taxon>Oceanibaculaceae</taxon>
        <taxon>Oceanibaculum</taxon>
    </lineage>
</organism>
<keyword evidence="2" id="KW-1185">Reference proteome</keyword>
<dbReference type="Proteomes" id="UP000006746">
    <property type="component" value="Unassembled WGS sequence"/>
</dbReference>